<feature type="compositionally biased region" description="Low complexity" evidence="1">
    <location>
        <begin position="119"/>
        <end position="129"/>
    </location>
</feature>
<feature type="region of interest" description="Disordered" evidence="1">
    <location>
        <begin position="102"/>
        <end position="182"/>
    </location>
</feature>
<gene>
    <name evidence="2" type="ORF">V1478_011561</name>
</gene>
<feature type="compositionally biased region" description="Basic residues" evidence="1">
    <location>
        <begin position="106"/>
        <end position="118"/>
    </location>
</feature>
<feature type="compositionally biased region" description="Acidic residues" evidence="1">
    <location>
        <begin position="163"/>
        <end position="182"/>
    </location>
</feature>
<evidence type="ECO:0000313" key="2">
    <source>
        <dbReference type="EMBL" id="KAL2719142.1"/>
    </source>
</evidence>
<evidence type="ECO:0000313" key="3">
    <source>
        <dbReference type="Proteomes" id="UP001607302"/>
    </source>
</evidence>
<dbReference type="Proteomes" id="UP001607302">
    <property type="component" value="Unassembled WGS sequence"/>
</dbReference>
<keyword evidence="3" id="KW-1185">Reference proteome</keyword>
<proteinExistence type="predicted"/>
<sequence>MYVYRCGVCICVCIVYMRISAYVRLYLPPPPPPPLLPPAKMHSAVARNGSQPEEAGRTPRNRVDFLSKTLIQHTRRLGRSPREINKRVGCVSRCDNDKVDESAAHARPHTCARARARAPSRAEASSAELSRAEPSRAVLSRVKSNRAEDAHARIRTTATTTDTTDDDDDDDDDDGDDGDRLA</sequence>
<comment type="caution">
    <text evidence="2">The sequence shown here is derived from an EMBL/GenBank/DDBJ whole genome shotgun (WGS) entry which is preliminary data.</text>
</comment>
<evidence type="ECO:0000256" key="1">
    <source>
        <dbReference type="SAM" id="MobiDB-lite"/>
    </source>
</evidence>
<feature type="region of interest" description="Disordered" evidence="1">
    <location>
        <begin position="41"/>
        <end position="60"/>
    </location>
</feature>
<reference evidence="2 3" key="1">
    <citation type="journal article" date="2024" name="Ann. Entomol. Soc. Am.">
        <title>Genomic analyses of the southern and eastern yellowjacket wasps (Hymenoptera: Vespidae) reveal evolutionary signatures of social life.</title>
        <authorList>
            <person name="Catto M.A."/>
            <person name="Caine P.B."/>
            <person name="Orr S.E."/>
            <person name="Hunt B.G."/>
            <person name="Goodisman M.A.D."/>
        </authorList>
    </citation>
    <scope>NUCLEOTIDE SEQUENCE [LARGE SCALE GENOMIC DNA]</scope>
    <source>
        <strain evidence="2">233</strain>
        <tissue evidence="2">Head and thorax</tissue>
    </source>
</reference>
<name>A0ABD2AEU6_VESSQ</name>
<dbReference type="EMBL" id="JAUDFV010000151">
    <property type="protein sequence ID" value="KAL2719142.1"/>
    <property type="molecule type" value="Genomic_DNA"/>
</dbReference>
<organism evidence="2 3">
    <name type="scientific">Vespula squamosa</name>
    <name type="common">Southern yellow jacket</name>
    <name type="synonym">Wasp</name>
    <dbReference type="NCBI Taxonomy" id="30214"/>
    <lineage>
        <taxon>Eukaryota</taxon>
        <taxon>Metazoa</taxon>
        <taxon>Ecdysozoa</taxon>
        <taxon>Arthropoda</taxon>
        <taxon>Hexapoda</taxon>
        <taxon>Insecta</taxon>
        <taxon>Pterygota</taxon>
        <taxon>Neoptera</taxon>
        <taxon>Endopterygota</taxon>
        <taxon>Hymenoptera</taxon>
        <taxon>Apocrita</taxon>
        <taxon>Aculeata</taxon>
        <taxon>Vespoidea</taxon>
        <taxon>Vespidae</taxon>
        <taxon>Vespinae</taxon>
        <taxon>Vespula</taxon>
    </lineage>
</organism>
<protein>
    <submittedName>
        <fullName evidence="2">Uncharacterized protein</fullName>
    </submittedName>
</protein>
<accession>A0ABD2AEU6</accession>
<dbReference type="AlphaFoldDB" id="A0ABD2AEU6"/>